<protein>
    <submittedName>
        <fullName evidence="1">Transmembrane protein</fullName>
    </submittedName>
</protein>
<accession>A0A0R3S814</accession>
<name>A0A0R3S814_HYMDI</name>
<proteinExistence type="predicted"/>
<reference evidence="1" key="1">
    <citation type="submission" date="2017-02" db="UniProtKB">
        <authorList>
            <consortium name="WormBaseParasite"/>
        </authorList>
    </citation>
    <scope>IDENTIFICATION</scope>
</reference>
<organism evidence="1">
    <name type="scientific">Hymenolepis diminuta</name>
    <name type="common">Rat tapeworm</name>
    <dbReference type="NCBI Taxonomy" id="6216"/>
    <lineage>
        <taxon>Eukaryota</taxon>
        <taxon>Metazoa</taxon>
        <taxon>Spiralia</taxon>
        <taxon>Lophotrochozoa</taxon>
        <taxon>Platyhelminthes</taxon>
        <taxon>Cestoda</taxon>
        <taxon>Eucestoda</taxon>
        <taxon>Cyclophyllidea</taxon>
        <taxon>Hymenolepididae</taxon>
        <taxon>Hymenolepis</taxon>
    </lineage>
</organism>
<dbReference type="WBParaSite" id="HDID_0000023701-mRNA-1">
    <property type="protein sequence ID" value="HDID_0000023701-mRNA-1"/>
    <property type="gene ID" value="HDID_0000023701"/>
</dbReference>
<sequence length="101" mass="11433">MYTPHSSAADNLPMRNKTVDTPTLLARAVCANEEVSARGVMRALTRRHACALTLFFLSVGFYSSPSLPRCWVSNFTLFLLFHLSFPLSRPFLRENAQWGRV</sequence>
<evidence type="ECO:0000313" key="1">
    <source>
        <dbReference type="WBParaSite" id="HDID_0000023701-mRNA-1"/>
    </source>
</evidence>
<dbReference type="AlphaFoldDB" id="A0A0R3S814"/>